<evidence type="ECO:0000313" key="3">
    <source>
        <dbReference type="Proteomes" id="UP000187074"/>
    </source>
</evidence>
<reference evidence="2 3" key="1">
    <citation type="submission" date="2016-11" db="EMBL/GenBank/DDBJ databases">
        <title>Paenibacillus species isolates.</title>
        <authorList>
            <person name="Beno S.M."/>
        </authorList>
    </citation>
    <scope>NUCLEOTIDE SEQUENCE [LARGE SCALE GENOMIC DNA]</scope>
    <source>
        <strain evidence="2 3">FSL F4-0100</strain>
    </source>
</reference>
<dbReference type="AlphaFoldDB" id="A0A1R1B9K0"/>
<dbReference type="RefSeq" id="WP_076321112.1">
    <property type="nucleotide sequence ID" value="NZ_MRTF01000001.1"/>
</dbReference>
<dbReference type="OrthoDB" id="2609196at2"/>
<dbReference type="STRING" id="1401.BK123_04115"/>
<gene>
    <name evidence="2" type="ORF">BK123_04115</name>
</gene>
<dbReference type="Proteomes" id="UP000187074">
    <property type="component" value="Unassembled WGS sequence"/>
</dbReference>
<accession>A0A1R1B9K0</accession>
<evidence type="ECO:0000313" key="2">
    <source>
        <dbReference type="EMBL" id="OME96770.1"/>
    </source>
</evidence>
<organism evidence="2 3">
    <name type="scientific">Paenibacillus lautus</name>
    <name type="common">Bacillus lautus</name>
    <dbReference type="NCBI Taxonomy" id="1401"/>
    <lineage>
        <taxon>Bacteria</taxon>
        <taxon>Bacillati</taxon>
        <taxon>Bacillota</taxon>
        <taxon>Bacilli</taxon>
        <taxon>Bacillales</taxon>
        <taxon>Paenibacillaceae</taxon>
        <taxon>Paenibacillus</taxon>
    </lineage>
</organism>
<dbReference type="Pfam" id="PF15599">
    <property type="entry name" value="Imm63"/>
    <property type="match status" value="1"/>
</dbReference>
<sequence length="150" mass="17682">MSIMLTKQEMIDRILHLLHNTSMYDSEYERVATLPFEEGYIGDLSPVVRVGEQDYELAMYERGVQMLSKRTKDTDEVIFWILEDTIHTIAHIKLLQKYKVDNVNTHLKYTKDEIQEMTDMIHESFLQIGGQYEEWHKAGKRKELETPNSG</sequence>
<evidence type="ECO:0000259" key="1">
    <source>
        <dbReference type="Pfam" id="PF15599"/>
    </source>
</evidence>
<comment type="caution">
    <text evidence="2">The sequence shown here is derived from an EMBL/GenBank/DDBJ whole genome shotgun (WGS) entry which is preliminary data.</text>
</comment>
<dbReference type="InterPro" id="IPR028952">
    <property type="entry name" value="Imm63"/>
</dbReference>
<feature type="domain" description="Immunity protein 63" evidence="1">
    <location>
        <begin position="53"/>
        <end position="91"/>
    </location>
</feature>
<protein>
    <recommendedName>
        <fullName evidence="1">Immunity protein 63 domain-containing protein</fullName>
    </recommendedName>
</protein>
<dbReference type="EMBL" id="MRTF01000001">
    <property type="protein sequence ID" value="OME96770.1"/>
    <property type="molecule type" value="Genomic_DNA"/>
</dbReference>
<proteinExistence type="predicted"/>
<name>A0A1R1B9K0_PAELA</name>